<gene>
    <name evidence="7" type="ORF">PMG71_19695</name>
</gene>
<evidence type="ECO:0000313" key="8">
    <source>
        <dbReference type="Proteomes" id="UP001235303"/>
    </source>
</evidence>
<keyword evidence="2 5" id="KW-0812">Transmembrane</keyword>
<feature type="domain" description="Sodium/calcium exchanger membrane region" evidence="6">
    <location>
        <begin position="10"/>
        <end position="148"/>
    </location>
</feature>
<evidence type="ECO:0000256" key="3">
    <source>
        <dbReference type="ARBA" id="ARBA00022989"/>
    </source>
</evidence>
<feature type="transmembrane region" description="Helical" evidence="5">
    <location>
        <begin position="296"/>
        <end position="312"/>
    </location>
</feature>
<dbReference type="PANTHER" id="PTHR10846:SF8">
    <property type="entry name" value="INNER MEMBRANE PROTEIN YRBG"/>
    <property type="match status" value="1"/>
</dbReference>
<proteinExistence type="predicted"/>
<feature type="transmembrane region" description="Helical" evidence="5">
    <location>
        <begin position="108"/>
        <end position="125"/>
    </location>
</feature>
<evidence type="ECO:0000256" key="2">
    <source>
        <dbReference type="ARBA" id="ARBA00022692"/>
    </source>
</evidence>
<dbReference type="InterPro" id="IPR004481">
    <property type="entry name" value="K/Na/Ca-exchanger"/>
</dbReference>
<dbReference type="Proteomes" id="UP001235303">
    <property type="component" value="Unassembled WGS sequence"/>
</dbReference>
<feature type="transmembrane region" description="Helical" evidence="5">
    <location>
        <begin position="6"/>
        <end position="23"/>
    </location>
</feature>
<keyword evidence="4 5" id="KW-0472">Membrane</keyword>
<dbReference type="PANTHER" id="PTHR10846">
    <property type="entry name" value="SODIUM/POTASSIUM/CALCIUM EXCHANGER"/>
    <property type="match status" value="1"/>
</dbReference>
<feature type="transmembrane region" description="Helical" evidence="5">
    <location>
        <begin position="266"/>
        <end position="284"/>
    </location>
</feature>
<dbReference type="Gene3D" id="1.20.1420.30">
    <property type="entry name" value="NCX, central ion-binding region"/>
    <property type="match status" value="1"/>
</dbReference>
<sequence length="313" mass="34049">MTSVILLWSLIFVISLAVLIKSSDFFTESAEVLGLFFRLPSFIVGVLLLSIGTSLPELLSSLVAIFNNSSEIVFGNVLGSNIANIFLIVGVAAVFSKGLILEYDLTKVDLPLLLGSALLFILAVINEQFSQGEAIFCLLGYVVYLFYTLSHRTEEEDTENPHTQTFPLKAALVLVTSCFGLYFGAVYTIESVTQISQVLNIGKHIIAVSAVALGTSLPELMVSLNAARKGNAEMALGNVVGSNIFNSLVVMGIPGLITQLEINHDLLIIGLPFFAAGTLLFYTVTQDQHITQWEGLLFFVFYGLFIAKFFNLV</sequence>
<accession>A0ABT7AXL6</accession>
<feature type="domain" description="Sodium/calcium exchanger membrane region" evidence="6">
    <location>
        <begin position="170"/>
        <end position="307"/>
    </location>
</feature>
<feature type="transmembrane region" description="Helical" evidence="5">
    <location>
        <begin position="201"/>
        <end position="222"/>
    </location>
</feature>
<evidence type="ECO:0000256" key="5">
    <source>
        <dbReference type="SAM" id="Phobius"/>
    </source>
</evidence>
<keyword evidence="8" id="KW-1185">Reference proteome</keyword>
<protein>
    <submittedName>
        <fullName evidence="7">Calcium/sodium antiporter</fullName>
    </submittedName>
</protein>
<dbReference type="InterPro" id="IPR004837">
    <property type="entry name" value="NaCa_Exmemb"/>
</dbReference>
<dbReference type="RefSeq" id="WP_283755412.1">
    <property type="nucleotide sequence ID" value="NZ_JAQOSP010000121.1"/>
</dbReference>
<reference evidence="7 8" key="1">
    <citation type="submission" date="2023-01" db="EMBL/GenBank/DDBJ databases">
        <title>Novel diversity within Roseofilum (Cyanobacteria; Desertifilaceae) from marine benthic mats with descriptions of four novel species.</title>
        <authorList>
            <person name="Wang Y."/>
            <person name="Berthold D.E."/>
            <person name="Hu J."/>
            <person name="Lefler F.W."/>
            <person name="Laughinghouse H.D. IV."/>
        </authorList>
    </citation>
    <scope>NUCLEOTIDE SEQUENCE [LARGE SCALE GENOMIC DNA]</scope>
    <source>
        <strain evidence="7 8">BLCC-M154</strain>
    </source>
</reference>
<name>A0ABT7AXL6_9CYAN</name>
<dbReference type="EMBL" id="JAQOSP010000121">
    <property type="protein sequence ID" value="MDJ1171660.1"/>
    <property type="molecule type" value="Genomic_DNA"/>
</dbReference>
<dbReference type="NCBIfam" id="TIGR00367">
    <property type="entry name" value="calcium/sodium antiporter"/>
    <property type="match status" value="1"/>
</dbReference>
<dbReference type="Pfam" id="PF01699">
    <property type="entry name" value="Na_Ca_ex"/>
    <property type="match status" value="2"/>
</dbReference>
<feature type="transmembrane region" description="Helical" evidence="5">
    <location>
        <begin position="131"/>
        <end position="149"/>
    </location>
</feature>
<dbReference type="InterPro" id="IPR044880">
    <property type="entry name" value="NCX_ion-bd_dom_sf"/>
</dbReference>
<feature type="transmembrane region" description="Helical" evidence="5">
    <location>
        <begin position="72"/>
        <end position="96"/>
    </location>
</feature>
<comment type="caution">
    <text evidence="7">The sequence shown here is derived from an EMBL/GenBank/DDBJ whole genome shotgun (WGS) entry which is preliminary data.</text>
</comment>
<feature type="transmembrane region" description="Helical" evidence="5">
    <location>
        <begin position="234"/>
        <end position="254"/>
    </location>
</feature>
<evidence type="ECO:0000256" key="1">
    <source>
        <dbReference type="ARBA" id="ARBA00004141"/>
    </source>
</evidence>
<keyword evidence="3 5" id="KW-1133">Transmembrane helix</keyword>
<evidence type="ECO:0000313" key="7">
    <source>
        <dbReference type="EMBL" id="MDJ1171660.1"/>
    </source>
</evidence>
<evidence type="ECO:0000256" key="4">
    <source>
        <dbReference type="ARBA" id="ARBA00023136"/>
    </source>
</evidence>
<organism evidence="7 8">
    <name type="scientific">Roseofilum acuticapitatum BLCC-M154</name>
    <dbReference type="NCBI Taxonomy" id="3022444"/>
    <lineage>
        <taxon>Bacteria</taxon>
        <taxon>Bacillati</taxon>
        <taxon>Cyanobacteriota</taxon>
        <taxon>Cyanophyceae</taxon>
        <taxon>Desertifilales</taxon>
        <taxon>Desertifilaceae</taxon>
        <taxon>Roseofilum</taxon>
        <taxon>Roseofilum acuticapitatum</taxon>
    </lineage>
</organism>
<feature type="transmembrane region" description="Helical" evidence="5">
    <location>
        <begin position="170"/>
        <end position="189"/>
    </location>
</feature>
<evidence type="ECO:0000259" key="6">
    <source>
        <dbReference type="Pfam" id="PF01699"/>
    </source>
</evidence>
<comment type="subcellular location">
    <subcellularLocation>
        <location evidence="1">Membrane</location>
        <topology evidence="1">Multi-pass membrane protein</topology>
    </subcellularLocation>
</comment>